<evidence type="ECO:0000256" key="1">
    <source>
        <dbReference type="ARBA" id="ARBA00007865"/>
    </source>
</evidence>
<dbReference type="AlphaFoldDB" id="A0AAN9A8A2"/>
<dbReference type="GO" id="GO:0019441">
    <property type="term" value="P:L-tryptophan catabolic process to kynurenine"/>
    <property type="evidence" value="ECO:0007669"/>
    <property type="project" value="InterPro"/>
</dbReference>
<evidence type="ECO:0000313" key="3">
    <source>
        <dbReference type="EMBL" id="KAK7084621.1"/>
    </source>
</evidence>
<keyword evidence="2" id="KW-0472">Membrane</keyword>
<name>A0AAN9A8A2_HALRR</name>
<keyword evidence="2" id="KW-1133">Transmembrane helix</keyword>
<feature type="transmembrane region" description="Helical" evidence="2">
    <location>
        <begin position="45"/>
        <end position="65"/>
    </location>
</feature>
<dbReference type="Proteomes" id="UP001381693">
    <property type="component" value="Unassembled WGS sequence"/>
</dbReference>
<dbReference type="InterPro" id="IPR007325">
    <property type="entry name" value="KFase/CYL"/>
</dbReference>
<organism evidence="3 4">
    <name type="scientific">Halocaridina rubra</name>
    <name type="common">Hawaiian red shrimp</name>
    <dbReference type="NCBI Taxonomy" id="373956"/>
    <lineage>
        <taxon>Eukaryota</taxon>
        <taxon>Metazoa</taxon>
        <taxon>Ecdysozoa</taxon>
        <taxon>Arthropoda</taxon>
        <taxon>Crustacea</taxon>
        <taxon>Multicrustacea</taxon>
        <taxon>Malacostraca</taxon>
        <taxon>Eumalacostraca</taxon>
        <taxon>Eucarida</taxon>
        <taxon>Decapoda</taxon>
        <taxon>Pleocyemata</taxon>
        <taxon>Caridea</taxon>
        <taxon>Atyoidea</taxon>
        <taxon>Atyidae</taxon>
        <taxon>Halocaridina</taxon>
    </lineage>
</organism>
<evidence type="ECO:0000256" key="2">
    <source>
        <dbReference type="SAM" id="Phobius"/>
    </source>
</evidence>
<proteinExistence type="inferred from homology"/>
<dbReference type="Pfam" id="PF04199">
    <property type="entry name" value="Cyclase"/>
    <property type="match status" value="1"/>
</dbReference>
<accession>A0AAN9A8A2</accession>
<evidence type="ECO:0000313" key="4">
    <source>
        <dbReference type="Proteomes" id="UP001381693"/>
    </source>
</evidence>
<dbReference type="EMBL" id="JAXCGZ010002027">
    <property type="protein sequence ID" value="KAK7084621.1"/>
    <property type="molecule type" value="Genomic_DNA"/>
</dbReference>
<comment type="similarity">
    <text evidence="1">Belongs to the Cyclase 1 superfamily.</text>
</comment>
<dbReference type="PANTHER" id="PTHR43564:SF2">
    <property type="entry name" value="BLR6059 PROTEIN"/>
    <property type="match status" value="1"/>
</dbReference>
<dbReference type="InterPro" id="IPR037175">
    <property type="entry name" value="KFase_sf"/>
</dbReference>
<dbReference type="SUPFAM" id="SSF102198">
    <property type="entry name" value="Putative cyclase"/>
    <property type="match status" value="1"/>
</dbReference>
<feature type="non-terminal residue" evidence="3">
    <location>
        <position position="1"/>
    </location>
</feature>
<keyword evidence="4" id="KW-1185">Reference proteome</keyword>
<dbReference type="PANTHER" id="PTHR43564">
    <property type="entry name" value="KYNURENINE FORMAMIDASE-LIKE PROTEIN"/>
    <property type="match status" value="1"/>
</dbReference>
<feature type="transmembrane region" description="Helical" evidence="2">
    <location>
        <begin position="12"/>
        <end position="33"/>
    </location>
</feature>
<comment type="caution">
    <text evidence="3">The sequence shown here is derived from an EMBL/GenBank/DDBJ whole genome shotgun (WGS) entry which is preliminary data.</text>
</comment>
<keyword evidence="2" id="KW-0812">Transmembrane</keyword>
<evidence type="ECO:0008006" key="5">
    <source>
        <dbReference type="Google" id="ProtNLM"/>
    </source>
</evidence>
<sequence length="235" mass="25993">CASTCAIERTTWLISLAFISLTLFLRIIVSSPYSSITVQVTLRDMALAVFLLAALGVSCSSAELLELSYTYNNDAPTSPKLTQFTHKIIKKGLNKFGIWVELNEFCTSEHAGTHLDAPVHFAEHGWAVEAIPTKRLWRVPAVVIDVSRQIKFSGQMNYEVKVKDLEDWEAAHGVIPDGCLVIIRTGWGAKSKNIRDYSGLDQHNKNNFPGSPEAKTSEISHAKLAKIENVTDYSG</sequence>
<dbReference type="Gene3D" id="3.50.30.50">
    <property type="entry name" value="Putative cyclase"/>
    <property type="match status" value="1"/>
</dbReference>
<protein>
    <recommendedName>
        <fullName evidence="5">Kynurenine formamidase</fullName>
    </recommendedName>
</protein>
<gene>
    <name evidence="3" type="ORF">SK128_001816</name>
</gene>
<dbReference type="GO" id="GO:0004061">
    <property type="term" value="F:arylformamidase activity"/>
    <property type="evidence" value="ECO:0007669"/>
    <property type="project" value="InterPro"/>
</dbReference>
<reference evidence="3 4" key="1">
    <citation type="submission" date="2023-11" db="EMBL/GenBank/DDBJ databases">
        <title>Halocaridina rubra genome assembly.</title>
        <authorList>
            <person name="Smith C."/>
        </authorList>
    </citation>
    <scope>NUCLEOTIDE SEQUENCE [LARGE SCALE GENOMIC DNA]</scope>
    <source>
        <strain evidence="3">EP-1</strain>
        <tissue evidence="3">Whole</tissue>
    </source>
</reference>